<organism evidence="2 3">
    <name type="scientific">Pomacea canaliculata</name>
    <name type="common">Golden apple snail</name>
    <dbReference type="NCBI Taxonomy" id="400727"/>
    <lineage>
        <taxon>Eukaryota</taxon>
        <taxon>Metazoa</taxon>
        <taxon>Spiralia</taxon>
        <taxon>Lophotrochozoa</taxon>
        <taxon>Mollusca</taxon>
        <taxon>Gastropoda</taxon>
        <taxon>Caenogastropoda</taxon>
        <taxon>Architaenioglossa</taxon>
        <taxon>Ampullarioidea</taxon>
        <taxon>Ampullariidae</taxon>
        <taxon>Pomacea</taxon>
    </lineage>
</organism>
<keyword evidence="3" id="KW-1185">Reference proteome</keyword>
<reference evidence="2 3" key="1">
    <citation type="submission" date="2018-04" db="EMBL/GenBank/DDBJ databases">
        <title>The genome of golden apple snail Pomacea canaliculata provides insight into stress tolerance and invasive adaptation.</title>
        <authorList>
            <person name="Liu C."/>
            <person name="Liu B."/>
            <person name="Ren Y."/>
            <person name="Zhang Y."/>
            <person name="Wang H."/>
            <person name="Li S."/>
            <person name="Jiang F."/>
            <person name="Yin L."/>
            <person name="Zhang G."/>
            <person name="Qian W."/>
            <person name="Fan W."/>
        </authorList>
    </citation>
    <scope>NUCLEOTIDE SEQUENCE [LARGE SCALE GENOMIC DNA]</scope>
    <source>
        <strain evidence="2">SZHN2017</strain>
        <tissue evidence="2">Muscle</tissue>
    </source>
</reference>
<dbReference type="Proteomes" id="UP000245119">
    <property type="component" value="Linkage Group LG1"/>
</dbReference>
<evidence type="ECO:0000313" key="3">
    <source>
        <dbReference type="Proteomes" id="UP000245119"/>
    </source>
</evidence>
<feature type="region of interest" description="Disordered" evidence="1">
    <location>
        <begin position="60"/>
        <end position="87"/>
    </location>
</feature>
<sequence length="87" mass="9649">MNQPTKEKEMEKGKRNKQTGKQQRGRGNKKGFEVISLDIRSKASKILACPSPCLVVGYPSVTGQTPNSPHPLHPNHPTLVPRPLARR</sequence>
<accession>A0A2T7Q1T1</accession>
<protein>
    <submittedName>
        <fullName evidence="2">Uncharacterized protein</fullName>
    </submittedName>
</protein>
<dbReference type="AlphaFoldDB" id="A0A2T7Q1T1"/>
<evidence type="ECO:0000313" key="2">
    <source>
        <dbReference type="EMBL" id="PVD39600.1"/>
    </source>
</evidence>
<dbReference type="EMBL" id="PZQS01000001">
    <property type="protein sequence ID" value="PVD39600.1"/>
    <property type="molecule type" value="Genomic_DNA"/>
</dbReference>
<gene>
    <name evidence="2" type="ORF">C0Q70_02235</name>
</gene>
<evidence type="ECO:0000256" key="1">
    <source>
        <dbReference type="SAM" id="MobiDB-lite"/>
    </source>
</evidence>
<feature type="region of interest" description="Disordered" evidence="1">
    <location>
        <begin position="1"/>
        <end position="31"/>
    </location>
</feature>
<proteinExistence type="predicted"/>
<comment type="caution">
    <text evidence="2">The sequence shown here is derived from an EMBL/GenBank/DDBJ whole genome shotgun (WGS) entry which is preliminary data.</text>
</comment>
<name>A0A2T7Q1T1_POMCA</name>
<feature type="compositionally biased region" description="Basic and acidic residues" evidence="1">
    <location>
        <begin position="1"/>
        <end position="13"/>
    </location>
</feature>
<feature type="compositionally biased region" description="Basic residues" evidence="1">
    <location>
        <begin position="14"/>
        <end position="29"/>
    </location>
</feature>